<evidence type="ECO:0000256" key="4">
    <source>
        <dbReference type="ARBA" id="ARBA00022692"/>
    </source>
</evidence>
<keyword evidence="4 8" id="KW-0812">Transmembrane</keyword>
<evidence type="ECO:0000256" key="7">
    <source>
        <dbReference type="ARBA" id="ARBA00023306"/>
    </source>
</evidence>
<keyword evidence="6 8" id="KW-0472">Membrane</keyword>
<dbReference type="STRING" id="398843.A3K89_01050"/>
<dbReference type="GO" id="GO:0051301">
    <property type="term" value="P:cell division"/>
    <property type="evidence" value="ECO:0007669"/>
    <property type="project" value="UniProtKB-KW"/>
</dbReference>
<evidence type="ECO:0000313" key="10">
    <source>
        <dbReference type="EMBL" id="SNT22226.1"/>
    </source>
</evidence>
<evidence type="ECO:0000259" key="9">
    <source>
        <dbReference type="PROSITE" id="PS51779"/>
    </source>
</evidence>
<dbReference type="EMBL" id="FZOW01000011">
    <property type="protein sequence ID" value="SNT22226.1"/>
    <property type="molecule type" value="Genomic_DNA"/>
</dbReference>
<gene>
    <name evidence="10" type="ORF">SAMN05421642_111134</name>
</gene>
<name>A0A239KV47_9NOCA</name>
<dbReference type="PANTHER" id="PTHR37820:SF1">
    <property type="entry name" value="CELL DIVISION PROTEIN FTSQ"/>
    <property type="match status" value="1"/>
</dbReference>
<organism evidence="10 11">
    <name type="scientific">Rhodococcoides kyotonense</name>
    <dbReference type="NCBI Taxonomy" id="398843"/>
    <lineage>
        <taxon>Bacteria</taxon>
        <taxon>Bacillati</taxon>
        <taxon>Actinomycetota</taxon>
        <taxon>Actinomycetes</taxon>
        <taxon>Mycobacteriales</taxon>
        <taxon>Nocardiaceae</taxon>
        <taxon>Rhodococcoides</taxon>
    </lineage>
</organism>
<feature type="transmembrane region" description="Helical" evidence="8">
    <location>
        <begin position="24"/>
        <end position="44"/>
    </location>
</feature>
<keyword evidence="2" id="KW-1003">Cell membrane</keyword>
<sequence>MDRERRRVAREEERRRVSRSRRRALLIVAAIVAVVAGGVVAVYFTPLLTVRSIEVDGNVSVSTEEITSELAIPMGERLVHVDTGSAAQRVAGIPALASARVQRMYPSTVRVTVVERVAVVFVDEPDGTHLLDDEAVDFAVAPPPPGTVRLVTDTPGVGDPATESALAVLNSLPEPLRGMVGELRASSISDVSLLLLDGRTLVWGNRDNSERKSAVALALLSQPGQILDVSSPDLPTTK</sequence>
<dbReference type="Pfam" id="PF03799">
    <property type="entry name" value="FtsQ_DivIB_C"/>
    <property type="match status" value="1"/>
</dbReference>
<comment type="subcellular location">
    <subcellularLocation>
        <location evidence="1">Membrane</location>
    </subcellularLocation>
</comment>
<feature type="domain" description="POTRA" evidence="9">
    <location>
        <begin position="48"/>
        <end position="116"/>
    </location>
</feature>
<proteinExistence type="predicted"/>
<dbReference type="Pfam" id="PF08478">
    <property type="entry name" value="POTRA_1"/>
    <property type="match status" value="1"/>
</dbReference>
<protein>
    <submittedName>
        <fullName evidence="10">Cell division protein FtsQ</fullName>
    </submittedName>
</protein>
<keyword evidence="5 8" id="KW-1133">Transmembrane helix</keyword>
<evidence type="ECO:0000256" key="8">
    <source>
        <dbReference type="SAM" id="Phobius"/>
    </source>
</evidence>
<dbReference type="OrthoDB" id="9790760at2"/>
<dbReference type="AlphaFoldDB" id="A0A239KV47"/>
<keyword evidence="11" id="KW-1185">Reference proteome</keyword>
<keyword evidence="3 10" id="KW-0132">Cell division</keyword>
<keyword evidence="7" id="KW-0131">Cell cycle</keyword>
<dbReference type="Proteomes" id="UP000198327">
    <property type="component" value="Unassembled WGS sequence"/>
</dbReference>
<evidence type="ECO:0000256" key="3">
    <source>
        <dbReference type="ARBA" id="ARBA00022618"/>
    </source>
</evidence>
<dbReference type="InterPro" id="IPR013685">
    <property type="entry name" value="POTRA_FtsQ_type"/>
</dbReference>
<evidence type="ECO:0000313" key="11">
    <source>
        <dbReference type="Proteomes" id="UP000198327"/>
    </source>
</evidence>
<accession>A0A239KV47</accession>
<dbReference type="Gene3D" id="3.10.20.310">
    <property type="entry name" value="membrane protein fhac"/>
    <property type="match status" value="1"/>
</dbReference>
<evidence type="ECO:0000256" key="5">
    <source>
        <dbReference type="ARBA" id="ARBA00022989"/>
    </source>
</evidence>
<dbReference type="PANTHER" id="PTHR37820">
    <property type="entry name" value="CELL DIVISION PROTEIN DIVIB"/>
    <property type="match status" value="1"/>
</dbReference>
<dbReference type="InterPro" id="IPR005548">
    <property type="entry name" value="Cell_div_FtsQ/DivIB_C"/>
</dbReference>
<evidence type="ECO:0000256" key="1">
    <source>
        <dbReference type="ARBA" id="ARBA00004370"/>
    </source>
</evidence>
<dbReference type="InterPro" id="IPR034746">
    <property type="entry name" value="POTRA"/>
</dbReference>
<dbReference type="GO" id="GO:0005886">
    <property type="term" value="C:plasma membrane"/>
    <property type="evidence" value="ECO:0007669"/>
    <property type="project" value="TreeGrafter"/>
</dbReference>
<dbReference type="InterPro" id="IPR050487">
    <property type="entry name" value="FtsQ_DivIB"/>
</dbReference>
<reference evidence="11" key="1">
    <citation type="submission" date="2017-06" db="EMBL/GenBank/DDBJ databases">
        <authorList>
            <person name="Varghese N."/>
            <person name="Submissions S."/>
        </authorList>
    </citation>
    <scope>NUCLEOTIDE SEQUENCE [LARGE SCALE GENOMIC DNA]</scope>
    <source>
        <strain evidence="11">JCM 23211</strain>
    </source>
</reference>
<evidence type="ECO:0000256" key="2">
    <source>
        <dbReference type="ARBA" id="ARBA00022475"/>
    </source>
</evidence>
<dbReference type="PROSITE" id="PS51779">
    <property type="entry name" value="POTRA"/>
    <property type="match status" value="1"/>
</dbReference>
<evidence type="ECO:0000256" key="6">
    <source>
        <dbReference type="ARBA" id="ARBA00023136"/>
    </source>
</evidence>